<name>K1THX1_9ZZZZ</name>
<dbReference type="PANTHER" id="PTHR30040">
    <property type="entry name" value="THIAMINE BIOSYNTHESIS LIPOPROTEIN APBE"/>
    <property type="match status" value="1"/>
</dbReference>
<dbReference type="AlphaFoldDB" id="K1THX1"/>
<keyword evidence="5" id="KW-0808">Transferase</keyword>
<dbReference type="EMBL" id="AJWZ01003833">
    <property type="protein sequence ID" value="EKC67139.1"/>
    <property type="molecule type" value="Genomic_DNA"/>
</dbReference>
<dbReference type="SUPFAM" id="SSF143631">
    <property type="entry name" value="ApbE-like"/>
    <property type="match status" value="1"/>
</dbReference>
<evidence type="ECO:0000256" key="10">
    <source>
        <dbReference type="ARBA" id="ARBA00048540"/>
    </source>
</evidence>
<evidence type="ECO:0000256" key="4">
    <source>
        <dbReference type="ARBA" id="ARBA00022630"/>
    </source>
</evidence>
<dbReference type="GO" id="GO:0046872">
    <property type="term" value="F:metal ion binding"/>
    <property type="evidence" value="ECO:0007669"/>
    <property type="project" value="UniProtKB-KW"/>
</dbReference>
<evidence type="ECO:0000256" key="5">
    <source>
        <dbReference type="ARBA" id="ARBA00022679"/>
    </source>
</evidence>
<keyword evidence="11" id="KW-0449">Lipoprotein</keyword>
<evidence type="ECO:0000256" key="6">
    <source>
        <dbReference type="ARBA" id="ARBA00022723"/>
    </source>
</evidence>
<organism evidence="11">
    <name type="scientific">human gut metagenome</name>
    <dbReference type="NCBI Taxonomy" id="408170"/>
    <lineage>
        <taxon>unclassified sequences</taxon>
        <taxon>metagenomes</taxon>
        <taxon>organismal metagenomes</taxon>
    </lineage>
</organism>
<evidence type="ECO:0000256" key="8">
    <source>
        <dbReference type="ARBA" id="ARBA00022842"/>
    </source>
</evidence>
<keyword evidence="4" id="KW-0285">Flavoprotein</keyword>
<evidence type="ECO:0000256" key="7">
    <source>
        <dbReference type="ARBA" id="ARBA00022827"/>
    </source>
</evidence>
<sequence>SARWAKGCASDYAIQAMRAAGVTSGVVSLGGNVQTLGKKPDGSDWNIAVQDPNDTGSYLGYLTVGETAVITSGSYQRFFTEGGQKYHHILSPKTGRPVNNGLLSVTIVCEDGTLADCLSTAMFVLGPQAALNYWRTYGGFEMVLVKSDGHVILTNGLYGKFTPNGDNYVVQYES</sequence>
<evidence type="ECO:0000256" key="3">
    <source>
        <dbReference type="ARBA" id="ARBA00016337"/>
    </source>
</evidence>
<comment type="cofactor">
    <cofactor evidence="1">
        <name>Mg(2+)</name>
        <dbReference type="ChEBI" id="CHEBI:18420"/>
    </cofactor>
</comment>
<comment type="catalytic activity">
    <reaction evidence="10">
        <text>L-threonyl-[protein] + FAD = FMN-L-threonyl-[protein] + AMP + H(+)</text>
        <dbReference type="Rhea" id="RHEA:36847"/>
        <dbReference type="Rhea" id="RHEA-COMP:11060"/>
        <dbReference type="Rhea" id="RHEA-COMP:11061"/>
        <dbReference type="ChEBI" id="CHEBI:15378"/>
        <dbReference type="ChEBI" id="CHEBI:30013"/>
        <dbReference type="ChEBI" id="CHEBI:57692"/>
        <dbReference type="ChEBI" id="CHEBI:74257"/>
        <dbReference type="ChEBI" id="CHEBI:456215"/>
        <dbReference type="EC" id="2.7.1.180"/>
    </reaction>
</comment>
<dbReference type="InterPro" id="IPR003374">
    <property type="entry name" value="ApbE-like_sf"/>
</dbReference>
<reference evidence="11" key="1">
    <citation type="journal article" date="2013" name="Environ. Microbiol.">
        <title>Microbiota from the distal guts of lean and obese adolescents exhibit partial functional redundancy besides clear differences in community structure.</title>
        <authorList>
            <person name="Ferrer M."/>
            <person name="Ruiz A."/>
            <person name="Lanza F."/>
            <person name="Haange S.B."/>
            <person name="Oberbach A."/>
            <person name="Till H."/>
            <person name="Bargiela R."/>
            <person name="Campoy C."/>
            <person name="Segura M.T."/>
            <person name="Richter M."/>
            <person name="von Bergen M."/>
            <person name="Seifert J."/>
            <person name="Suarez A."/>
        </authorList>
    </citation>
    <scope>NUCLEOTIDE SEQUENCE</scope>
</reference>
<proteinExistence type="predicted"/>
<keyword evidence="7" id="KW-0274">FAD</keyword>
<evidence type="ECO:0000256" key="2">
    <source>
        <dbReference type="ARBA" id="ARBA00011955"/>
    </source>
</evidence>
<dbReference type="Gene3D" id="3.10.520.10">
    <property type="entry name" value="ApbE-like domains"/>
    <property type="match status" value="1"/>
</dbReference>
<keyword evidence="6" id="KW-0479">Metal-binding</keyword>
<dbReference type="Pfam" id="PF02424">
    <property type="entry name" value="ApbE"/>
    <property type="match status" value="1"/>
</dbReference>
<gene>
    <name evidence="11" type="ORF">OBE_05591</name>
</gene>
<evidence type="ECO:0000313" key="11">
    <source>
        <dbReference type="EMBL" id="EKC67139.1"/>
    </source>
</evidence>
<dbReference type="InterPro" id="IPR024932">
    <property type="entry name" value="ApbE"/>
</dbReference>
<evidence type="ECO:0000256" key="9">
    <source>
        <dbReference type="ARBA" id="ARBA00031306"/>
    </source>
</evidence>
<feature type="non-terminal residue" evidence="11">
    <location>
        <position position="1"/>
    </location>
</feature>
<dbReference type="GO" id="GO:0016740">
    <property type="term" value="F:transferase activity"/>
    <property type="evidence" value="ECO:0007669"/>
    <property type="project" value="UniProtKB-KW"/>
</dbReference>
<keyword evidence="8" id="KW-0460">Magnesium</keyword>
<comment type="caution">
    <text evidence="11">The sequence shown here is derived from an EMBL/GenBank/DDBJ whole genome shotgun (WGS) entry which is preliminary data.</text>
</comment>
<evidence type="ECO:0000256" key="1">
    <source>
        <dbReference type="ARBA" id="ARBA00001946"/>
    </source>
</evidence>
<dbReference type="EC" id="2.7.1.180" evidence="2"/>
<accession>K1THX1</accession>
<protein>
    <recommendedName>
        <fullName evidence="3">FAD:protein FMN transferase</fullName>
        <ecNumber evidence="2">2.7.1.180</ecNumber>
    </recommendedName>
    <alternativeName>
        <fullName evidence="9">Flavin transferase</fullName>
    </alternativeName>
</protein>
<dbReference type="PANTHER" id="PTHR30040:SF2">
    <property type="entry name" value="FAD:PROTEIN FMN TRANSFERASE"/>
    <property type="match status" value="1"/>
</dbReference>